<dbReference type="AlphaFoldDB" id="A0A0F9S0X6"/>
<gene>
    <name evidence="1" type="ORF">LCGC14_0529380</name>
</gene>
<evidence type="ECO:0000313" key="1">
    <source>
        <dbReference type="EMBL" id="KKN60739.1"/>
    </source>
</evidence>
<reference evidence="1" key="1">
    <citation type="journal article" date="2015" name="Nature">
        <title>Complex archaea that bridge the gap between prokaryotes and eukaryotes.</title>
        <authorList>
            <person name="Spang A."/>
            <person name="Saw J.H."/>
            <person name="Jorgensen S.L."/>
            <person name="Zaremba-Niedzwiedzka K."/>
            <person name="Martijn J."/>
            <person name="Lind A.E."/>
            <person name="van Eijk R."/>
            <person name="Schleper C."/>
            <person name="Guy L."/>
            <person name="Ettema T.J."/>
        </authorList>
    </citation>
    <scope>NUCLEOTIDE SEQUENCE</scope>
</reference>
<protein>
    <recommendedName>
        <fullName evidence="2">Polymerase nucleotidyl transferase domain-containing protein</fullName>
    </recommendedName>
</protein>
<evidence type="ECO:0008006" key="2">
    <source>
        <dbReference type="Google" id="ProtNLM"/>
    </source>
</evidence>
<name>A0A0F9S0X6_9ZZZZ</name>
<comment type="caution">
    <text evidence="1">The sequence shown here is derived from an EMBL/GenBank/DDBJ whole genome shotgun (WGS) entry which is preliminary data.</text>
</comment>
<accession>A0A0F9S0X6</accession>
<dbReference type="EMBL" id="LAZR01000685">
    <property type="protein sequence ID" value="KKN60739.1"/>
    <property type="molecule type" value="Genomic_DNA"/>
</dbReference>
<sequence>MTTELEQVRQSAVADFGKRQPRLLAMLREDFGDVVTDLRLLGSVLDPKRFHSGSDVDAAVVVNGPCAKLNRALYVEGYFLLIKTSQGILALDPITMDEAQWRRWSRGRRS</sequence>
<proteinExistence type="predicted"/>
<organism evidence="1">
    <name type="scientific">marine sediment metagenome</name>
    <dbReference type="NCBI Taxonomy" id="412755"/>
    <lineage>
        <taxon>unclassified sequences</taxon>
        <taxon>metagenomes</taxon>
        <taxon>ecological metagenomes</taxon>
    </lineage>
</organism>